<name>S9Q922_CYSF2</name>
<dbReference type="SUPFAM" id="SSF48576">
    <property type="entry name" value="Terpenoid synthases"/>
    <property type="match status" value="1"/>
</dbReference>
<dbReference type="RefSeq" id="WP_002630213.1">
    <property type="nucleotide sequence ID" value="NZ_ANAH02000030.1"/>
</dbReference>
<reference evidence="2" key="1">
    <citation type="submission" date="2013-05" db="EMBL/GenBank/DDBJ databases">
        <title>Genome assembly of Cystobacter fuscus DSM 2262.</title>
        <authorList>
            <person name="Sharma G."/>
            <person name="Khatri I."/>
            <person name="Kaur C."/>
            <person name="Mayilraj S."/>
            <person name="Subramanian S."/>
        </authorList>
    </citation>
    <scope>NUCLEOTIDE SEQUENCE [LARGE SCALE GENOMIC DNA]</scope>
    <source>
        <strain evidence="2">DSM 2262</strain>
    </source>
</reference>
<dbReference type="InterPro" id="IPR034686">
    <property type="entry name" value="Terpene_cyclase-like_2"/>
</dbReference>
<keyword evidence="3" id="KW-1185">Reference proteome</keyword>
<organism evidence="2 3">
    <name type="scientific">Cystobacter fuscus (strain ATCC 25194 / DSM 2262 / NBRC 100088 / M29)</name>
    <dbReference type="NCBI Taxonomy" id="1242864"/>
    <lineage>
        <taxon>Bacteria</taxon>
        <taxon>Pseudomonadati</taxon>
        <taxon>Myxococcota</taxon>
        <taxon>Myxococcia</taxon>
        <taxon>Myxococcales</taxon>
        <taxon>Cystobacterineae</taxon>
        <taxon>Archangiaceae</taxon>
        <taxon>Cystobacter</taxon>
    </lineage>
</organism>
<proteinExistence type="inferred from homology"/>
<sequence>MKKIDFSSIHMPYKAPLNKNDLDAWAKTVEWVQRFELLSARHMAIFPTLDYHLLSSYAFPEASVEQLSIVNDYMTAFYLFDKVWDDAPPEKLRKMQPVMRMALCMSRRGLRDPANWLGMAGVFALSMKERLSPGASPKQEHRFLLALMDLHRRMYKHSTRQWRDHFHRSMRDYFDACLWESENKLKKHVPDVEEYIVEREKTGGVKPSFELAGVLGLVKMPAVMLDSPSIKQLSSLANQVITLFNDLISLEKEMRVGDMHNLVFIIQNKQKCSLEDAIQQVVKRHNNTVAEFEKIWSELQARMQRAELGQGEIEEWAKHEAYKKDKVALFIEVRRYVGVLQAWMFANMEWSLMSERYKTPEAPAA</sequence>
<gene>
    <name evidence="2" type="ORF">D187_004607</name>
</gene>
<dbReference type="OrthoDB" id="2989600at2"/>
<protein>
    <recommendedName>
        <fullName evidence="1">Terpene synthase</fullName>
        <ecNumber evidence="1">4.2.3.-</ecNumber>
    </recommendedName>
</protein>
<evidence type="ECO:0000256" key="1">
    <source>
        <dbReference type="RuleBase" id="RU366034"/>
    </source>
</evidence>
<keyword evidence="1" id="KW-0479">Metal-binding</keyword>
<dbReference type="InterPro" id="IPR008949">
    <property type="entry name" value="Isoprenoid_synthase_dom_sf"/>
</dbReference>
<dbReference type="Proteomes" id="UP000011682">
    <property type="component" value="Unassembled WGS sequence"/>
</dbReference>
<comment type="cofactor">
    <cofactor evidence="1">
        <name>Mg(2+)</name>
        <dbReference type="ChEBI" id="CHEBI:18420"/>
    </cofactor>
</comment>
<keyword evidence="1" id="KW-0460">Magnesium</keyword>
<evidence type="ECO:0000313" key="2">
    <source>
        <dbReference type="EMBL" id="EPX57854.1"/>
    </source>
</evidence>
<dbReference type="PANTHER" id="PTHR35201">
    <property type="entry name" value="TERPENE SYNTHASE"/>
    <property type="match status" value="1"/>
</dbReference>
<dbReference type="AlphaFoldDB" id="S9Q922"/>
<keyword evidence="1" id="KW-0456">Lyase</keyword>
<dbReference type="Pfam" id="PF19086">
    <property type="entry name" value="Terpene_syn_C_2"/>
    <property type="match status" value="1"/>
</dbReference>
<accession>S9Q922</accession>
<dbReference type="EMBL" id="ANAH02000030">
    <property type="protein sequence ID" value="EPX57854.1"/>
    <property type="molecule type" value="Genomic_DNA"/>
</dbReference>
<dbReference type="GO" id="GO:0046872">
    <property type="term" value="F:metal ion binding"/>
    <property type="evidence" value="ECO:0007669"/>
    <property type="project" value="UniProtKB-KW"/>
</dbReference>
<dbReference type="eggNOG" id="COG0664">
    <property type="taxonomic scope" value="Bacteria"/>
</dbReference>
<dbReference type="EC" id="4.2.3.-" evidence="1"/>
<dbReference type="GO" id="GO:0010333">
    <property type="term" value="F:terpene synthase activity"/>
    <property type="evidence" value="ECO:0007669"/>
    <property type="project" value="InterPro"/>
</dbReference>
<comment type="similarity">
    <text evidence="1">Belongs to the terpene synthase family.</text>
</comment>
<dbReference type="PANTHER" id="PTHR35201:SF4">
    <property type="entry name" value="BETA-PINACENE SYNTHASE-RELATED"/>
    <property type="match status" value="1"/>
</dbReference>
<dbReference type="Gene3D" id="1.10.600.10">
    <property type="entry name" value="Farnesyl Diphosphate Synthase"/>
    <property type="match status" value="1"/>
</dbReference>
<comment type="caution">
    <text evidence="2">The sequence shown here is derived from an EMBL/GenBank/DDBJ whole genome shotgun (WGS) entry which is preliminary data.</text>
</comment>
<evidence type="ECO:0000313" key="3">
    <source>
        <dbReference type="Proteomes" id="UP000011682"/>
    </source>
</evidence>